<feature type="region of interest" description="Disordered" evidence="12">
    <location>
        <begin position="1967"/>
        <end position="1992"/>
    </location>
</feature>
<dbReference type="NCBIfam" id="TIGR02506">
    <property type="entry name" value="NrdE_NrdA"/>
    <property type="match status" value="1"/>
</dbReference>
<feature type="compositionally biased region" description="Polar residues" evidence="12">
    <location>
        <begin position="1983"/>
        <end position="1992"/>
    </location>
</feature>
<dbReference type="GO" id="GO:0005971">
    <property type="term" value="C:ribonucleoside-diphosphate reductase complex"/>
    <property type="evidence" value="ECO:0007669"/>
    <property type="project" value="TreeGrafter"/>
</dbReference>
<dbReference type="SMART" id="SM01340">
    <property type="entry name" value="DNA_mis_repair"/>
    <property type="match status" value="1"/>
</dbReference>
<keyword evidence="7 11" id="KW-0560">Oxidoreductase</keyword>
<dbReference type="Pfam" id="PF01119">
    <property type="entry name" value="DNA_mis_repair"/>
    <property type="match status" value="1"/>
</dbReference>
<comment type="catalytic activity">
    <reaction evidence="11">
        <text>a 2'-deoxyribonucleoside 5'-diphosphate + [thioredoxin]-disulfide + H2O = a ribonucleoside 5'-diphosphate + [thioredoxin]-dithiol</text>
        <dbReference type="Rhea" id="RHEA:23252"/>
        <dbReference type="Rhea" id="RHEA-COMP:10698"/>
        <dbReference type="Rhea" id="RHEA-COMP:10700"/>
        <dbReference type="ChEBI" id="CHEBI:15377"/>
        <dbReference type="ChEBI" id="CHEBI:29950"/>
        <dbReference type="ChEBI" id="CHEBI:50058"/>
        <dbReference type="ChEBI" id="CHEBI:57930"/>
        <dbReference type="ChEBI" id="CHEBI:73316"/>
        <dbReference type="EC" id="1.17.4.1"/>
    </reaction>
</comment>
<comment type="similarity">
    <text evidence="1 11">Belongs to the ribonucleoside diphosphate reductase large chain family.</text>
</comment>
<dbReference type="InterPro" id="IPR036890">
    <property type="entry name" value="HATPase_C_sf"/>
</dbReference>
<dbReference type="SMART" id="SM00853">
    <property type="entry name" value="MutL_C"/>
    <property type="match status" value="1"/>
</dbReference>
<evidence type="ECO:0000256" key="5">
    <source>
        <dbReference type="ARBA" id="ARBA00022741"/>
    </source>
</evidence>
<feature type="compositionally biased region" description="Low complexity" evidence="12">
    <location>
        <begin position="1227"/>
        <end position="1240"/>
    </location>
</feature>
<dbReference type="PROSITE" id="PS00089">
    <property type="entry name" value="RIBORED_LARGE"/>
    <property type="match status" value="1"/>
</dbReference>
<dbReference type="Pfam" id="PF02867">
    <property type="entry name" value="Ribonuc_red_lgC"/>
    <property type="match status" value="1"/>
</dbReference>
<feature type="compositionally biased region" description="Basic and acidic residues" evidence="12">
    <location>
        <begin position="782"/>
        <end position="793"/>
    </location>
</feature>
<dbReference type="Gene3D" id="3.30.230.10">
    <property type="match status" value="1"/>
</dbReference>
<evidence type="ECO:0000256" key="11">
    <source>
        <dbReference type="RuleBase" id="RU003410"/>
    </source>
</evidence>
<dbReference type="SUPFAM" id="SSF54211">
    <property type="entry name" value="Ribosomal protein S5 domain 2-like"/>
    <property type="match status" value="1"/>
</dbReference>
<comment type="function">
    <text evidence="9 11">Provides the precursors necessary for DNA synthesis. Catalyzes the biosynthesis of deoxyribonucleotides from the corresponding ribonucleotides.</text>
</comment>
<dbReference type="InterPro" id="IPR013509">
    <property type="entry name" value="RNR_lsu_N"/>
</dbReference>
<gene>
    <name evidence="14" type="ORF">D9757_007029</name>
</gene>
<dbReference type="Gene3D" id="3.30.1540.20">
    <property type="entry name" value="MutL, C-terminal domain, dimerisation subdomain"/>
    <property type="match status" value="1"/>
</dbReference>
<sequence>MAYMGEGDLIRPYGGTRLTFLAFRRKERIQFDKITSRIDKLCYGLDMNYVDPIEVTQKVVQGVYQGVTTVELDNLAAETAAYLTTKHPDYAILAARIAVSNLHKETKKNFSSVITDLYEYINPKTGKPAPMISEETYRTVMSHKETLDSAIIYNRDFSYNFFGFKTLERSYLIRLNGRIAERPQHMIMRVAVGIHGDDIEHVLETYNLMSERYFTHATPTLFNAGTPYPQMSSCFLVCMKDDSIEGIYDTLKNCALISKSAGGIGINIHNIRATGSYIAGTNGYSNGIVPMLRAYNATARYVDQGGNKRPGAFAIYLEPWHSDIFAMIDLRKNHGKEEVRARDLFYALWIPDLFMKRVEANGEWSLFCPSEAPGLHEVYGDEFEALYERYEREGKARETLPAQKLWYHILEAQIETGNPFMCYKDAANAKSNQKNLGTIKSSNLCTEIMEYSSPDETAVCNLASLALPTFITKDTSGKPVYDFQKLHDVAKTVAFNLNRVIDRNYYPIPEARRSNMRSRPIGIGVQGLADAFMALKMPFDSPEAKDLNLRIFETIYHGACEASCEIAKSDGPYDAWMGCPAQQGQLQFDLWGVTPTDMWDWQTLKENIAKYGMRNSLLTAPMPTASTSQMLGFNECFEPYTSNIYTRRVLAGEFQVVCPWLLRDLVDLGLWDDDMKNMLIAHNGSVQNIPGIPDNIKAIYKTVWEISQKKILDLAAERGAYICQSQSLNVHLASPTMGQLTSMHFYGWKKGLKTGMYYLRTKPAAQAIQFTVDTAVLKDAKKQQAKGTADKKAMTGVKVPLTPRVERSFTPSSSSPGSSTSFASSPSRSPTTPNSDVGSLLETLSLDDKQKKAADADPEFAAALRRQKEREYEEAKLLCSIENKEACLIELSAVVAYDPNHVLGHICDRPRFVLNLHDDLTTCAKLKMSSSQSTSAGVGGGCIRAIDSNSVHRITSGQVVIDLQTAVKELVENSLDAGATSIETEIRFKNYGLKSIEVIDNGSGISETDFDSIGRKHHTSKLSAFHDLTTLSSFGFRGEALSSLCALCDGVSVATATRAQAPMGAVLELDRRGEVKSKTRTRGTTVALTTPFSPLPVRRKELERNIKREFGKALALLNAYALGPCSGLGSGKTIRLFVTNQPEKGTKTTQLSLPLPSSSTTASSLSTVRAGVTSLWGSKALDGVVDLALEVEVPKVLQKVKGRRSTEDDISSIIPETFTIGIKGLISSPTPGSGSTPRPGANGRTSNDRQFFYINGRPCTLNKVQKVINEVYRTFLPSTSTTGQFPFVIIDFTIPGNAVDVNVTPDKRTILIHAEAELCQRMKDVLEGLFSPSRSTYGVNDLRLIPKNTSTEQSKESSSLRAEVGQGSDEDNKGATVPSKQLKLVPVGNICGSPSEDEDTSVDIERPPDIADRAGSPLSESPMLQPASKTLGETHVVVVDTSTAAWNRLRRSSTAPLELQTLDRATMTPPSIESLSHASDDEMMGPPKKKRRSTIDVSDEDIYSVDSTAEREGRRVAQKGIRKISQLPVDKVTKAGKQGTAIPKQIKLTNIFRGKTTRQEMRSQLAGFARSGSQVHQLSSDVDEDEGGHNMPLAQDEAETQDIALPFTSPRAIRNSNNGPLFLPEDDDGSSSMTMDTSDDALSSRKLRMSASSASSVSINASIPESSSLLGSSMAISSEKSSGLVDLTLDDDDSPSLLSPANLDQSKAQLHRPEVIRTETSQSSTEDIRLKFDLSQVTERWSVLHDKLRQVKARVTVDDNDTRISALTQEAGVSFGDAEAALSRVISKEDFKEMEVLGQFNLGFIVVRRRKIGCSSGGGSHGEDTGVILDDLFIVDQHAADEKYNFETLQQTTKIHSQKLFKAQPLELTASDELVTLENLDMLRLNGFEVEMNEDGQEEENSDVEMLDDSGSLPPRMHHRLKLVAQPVSKTTVFDMGGQYFSALRQIVFVDLLDLEELVQLMHDCPPGQMSMSQKRDDWYASEQESNEYSRL</sequence>
<dbReference type="GO" id="GO:0006298">
    <property type="term" value="P:mismatch repair"/>
    <property type="evidence" value="ECO:0007669"/>
    <property type="project" value="InterPro"/>
</dbReference>
<name>A0A8H5HCC7_9AGAR</name>
<evidence type="ECO:0000256" key="12">
    <source>
        <dbReference type="SAM" id="MobiDB-lite"/>
    </source>
</evidence>
<evidence type="ECO:0000256" key="3">
    <source>
        <dbReference type="ARBA" id="ARBA00012274"/>
    </source>
</evidence>
<feature type="compositionally biased region" description="Polar residues" evidence="12">
    <location>
        <begin position="1468"/>
        <end position="1477"/>
    </location>
</feature>
<dbReference type="CDD" id="cd03484">
    <property type="entry name" value="MutL_Trans_hPMS_2_like"/>
    <property type="match status" value="1"/>
</dbReference>
<feature type="region of interest" description="Disordered" evidence="12">
    <location>
        <begin position="1225"/>
        <end position="1247"/>
    </location>
</feature>
<dbReference type="SUPFAM" id="SSF55874">
    <property type="entry name" value="ATPase domain of HSP90 chaperone/DNA topoisomerase II/histidine kinase"/>
    <property type="match status" value="1"/>
</dbReference>
<protein>
    <recommendedName>
        <fullName evidence="3 11">Ribonucleoside-diphosphate reductase</fullName>
        <ecNumber evidence="3 11">1.17.4.1</ecNumber>
    </recommendedName>
</protein>
<proteinExistence type="inferred from homology"/>
<dbReference type="PANTHER" id="PTHR11573:SF6">
    <property type="entry name" value="RIBONUCLEOSIDE-DIPHOSPHATE REDUCTASE LARGE SUBUNIT"/>
    <property type="match status" value="1"/>
</dbReference>
<dbReference type="GO" id="GO:0030983">
    <property type="term" value="F:mismatched DNA binding"/>
    <property type="evidence" value="ECO:0007669"/>
    <property type="project" value="InterPro"/>
</dbReference>
<feature type="region of interest" description="Disordered" evidence="12">
    <location>
        <begin position="1348"/>
        <end position="1429"/>
    </location>
</feature>
<keyword evidence="6 10" id="KW-0067">ATP-binding</keyword>
<feature type="region of interest" description="Disordered" evidence="12">
    <location>
        <begin position="782"/>
        <end position="839"/>
    </location>
</feature>
<evidence type="ECO:0000256" key="9">
    <source>
        <dbReference type="ARBA" id="ARBA00024942"/>
    </source>
</evidence>
<dbReference type="PROSITE" id="PS00058">
    <property type="entry name" value="DNA_MISMATCH_REPAIR_1"/>
    <property type="match status" value="1"/>
</dbReference>
<dbReference type="InterPro" id="IPR005144">
    <property type="entry name" value="ATP-cone_dom"/>
</dbReference>
<dbReference type="PRINTS" id="PR01183">
    <property type="entry name" value="RIBORDTASEM1"/>
</dbReference>
<evidence type="ECO:0000256" key="1">
    <source>
        <dbReference type="ARBA" id="ARBA00010406"/>
    </source>
</evidence>
<dbReference type="InterPro" id="IPR000788">
    <property type="entry name" value="RNR_lg_C"/>
</dbReference>
<evidence type="ECO:0000256" key="10">
    <source>
        <dbReference type="PROSITE-ProRule" id="PRU00492"/>
    </source>
</evidence>
<dbReference type="InterPro" id="IPR037198">
    <property type="entry name" value="MutL_C_sf"/>
</dbReference>
<feature type="compositionally biased region" description="Polar residues" evidence="12">
    <location>
        <begin position="1348"/>
        <end position="1360"/>
    </location>
</feature>
<feature type="region of interest" description="Disordered" evidence="12">
    <location>
        <begin position="1580"/>
        <end position="1599"/>
    </location>
</feature>
<dbReference type="EMBL" id="JAACJN010000063">
    <property type="protein sequence ID" value="KAF5380659.1"/>
    <property type="molecule type" value="Genomic_DNA"/>
</dbReference>
<reference evidence="14 15" key="1">
    <citation type="journal article" date="2020" name="ISME J.">
        <title>Uncovering the hidden diversity of litter-decomposition mechanisms in mushroom-forming fungi.</title>
        <authorList>
            <person name="Floudas D."/>
            <person name="Bentzer J."/>
            <person name="Ahren D."/>
            <person name="Johansson T."/>
            <person name="Persson P."/>
            <person name="Tunlid A."/>
        </authorList>
    </citation>
    <scope>NUCLEOTIDE SEQUENCE [LARGE SCALE GENOMIC DNA]</scope>
    <source>
        <strain evidence="14 15">CBS 406.79</strain>
    </source>
</reference>
<dbReference type="Proteomes" id="UP000518752">
    <property type="component" value="Unassembled WGS sequence"/>
</dbReference>
<comment type="caution">
    <text evidence="14">The sequence shown here is derived from an EMBL/GenBank/DDBJ whole genome shotgun (WGS) entry which is preliminary data.</text>
</comment>
<dbReference type="InterPro" id="IPR014721">
    <property type="entry name" value="Ribsml_uS5_D2-typ_fold_subgr"/>
</dbReference>
<feature type="domain" description="ATP-cone" evidence="13">
    <location>
        <begin position="16"/>
        <end position="108"/>
    </location>
</feature>
<evidence type="ECO:0000256" key="4">
    <source>
        <dbReference type="ARBA" id="ARBA00022533"/>
    </source>
</evidence>
<feature type="compositionally biased region" description="Basic and acidic residues" evidence="12">
    <location>
        <begin position="1403"/>
        <end position="1412"/>
    </location>
</feature>
<evidence type="ECO:0000256" key="8">
    <source>
        <dbReference type="ARBA" id="ARBA00023116"/>
    </source>
</evidence>
<dbReference type="Pfam" id="PF13589">
    <property type="entry name" value="HATPase_c_3"/>
    <property type="match status" value="1"/>
</dbReference>
<dbReference type="InterPro" id="IPR008926">
    <property type="entry name" value="RNR_R1-su_N"/>
</dbReference>
<feature type="region of interest" description="Disordered" evidence="12">
    <location>
        <begin position="1610"/>
        <end position="1646"/>
    </location>
</feature>
<dbReference type="GO" id="GO:0005524">
    <property type="term" value="F:ATP binding"/>
    <property type="evidence" value="ECO:0007669"/>
    <property type="project" value="UniProtKB-UniRule"/>
</dbReference>
<comment type="subunit">
    <text evidence="2">Heterodimer of a large and a small subunit.</text>
</comment>
<evidence type="ECO:0000259" key="13">
    <source>
        <dbReference type="PROSITE" id="PS51161"/>
    </source>
</evidence>
<dbReference type="InterPro" id="IPR042120">
    <property type="entry name" value="MutL_C_dimsub"/>
</dbReference>
<evidence type="ECO:0000256" key="2">
    <source>
        <dbReference type="ARBA" id="ARBA00011771"/>
    </source>
</evidence>
<dbReference type="SUPFAM" id="SSF51998">
    <property type="entry name" value="PFL-like glycyl radical enzymes"/>
    <property type="match status" value="1"/>
</dbReference>
<dbReference type="FunFam" id="3.20.70.20:FF:000010">
    <property type="entry name" value="Ribonucleoside-diphosphate reductase"/>
    <property type="match status" value="1"/>
</dbReference>
<evidence type="ECO:0000313" key="14">
    <source>
        <dbReference type="EMBL" id="KAF5380659.1"/>
    </source>
</evidence>
<dbReference type="Gene3D" id="3.20.70.20">
    <property type="match status" value="1"/>
</dbReference>
<dbReference type="OrthoDB" id="3000483at2759"/>
<dbReference type="InterPro" id="IPR039718">
    <property type="entry name" value="Rrm1"/>
</dbReference>
<dbReference type="Pfam" id="PF03477">
    <property type="entry name" value="ATP-cone"/>
    <property type="match status" value="1"/>
</dbReference>
<organism evidence="14 15">
    <name type="scientific">Collybiopsis confluens</name>
    <dbReference type="NCBI Taxonomy" id="2823264"/>
    <lineage>
        <taxon>Eukaryota</taxon>
        <taxon>Fungi</taxon>
        <taxon>Dikarya</taxon>
        <taxon>Basidiomycota</taxon>
        <taxon>Agaricomycotina</taxon>
        <taxon>Agaricomycetes</taxon>
        <taxon>Agaricomycetidae</taxon>
        <taxon>Agaricales</taxon>
        <taxon>Marasmiineae</taxon>
        <taxon>Omphalotaceae</taxon>
        <taxon>Collybiopsis</taxon>
    </lineage>
</organism>
<dbReference type="SUPFAM" id="SSF118116">
    <property type="entry name" value="DNA mismatch repair protein MutL"/>
    <property type="match status" value="1"/>
</dbReference>
<evidence type="ECO:0000313" key="15">
    <source>
        <dbReference type="Proteomes" id="UP000518752"/>
    </source>
</evidence>
<dbReference type="InterPro" id="IPR013507">
    <property type="entry name" value="DNA_mismatch_S5_2-like"/>
</dbReference>
<dbReference type="InterPro" id="IPR014790">
    <property type="entry name" value="MutL_C"/>
</dbReference>
<dbReference type="GO" id="GO:0004748">
    <property type="term" value="F:ribonucleoside-diphosphate reductase activity, thioredoxin disulfide as acceptor"/>
    <property type="evidence" value="ECO:0007669"/>
    <property type="project" value="UniProtKB-EC"/>
</dbReference>
<feature type="compositionally biased region" description="Low complexity" evidence="12">
    <location>
        <begin position="808"/>
        <end position="835"/>
    </location>
</feature>
<dbReference type="InterPro" id="IPR014762">
    <property type="entry name" value="DNA_mismatch_repair_CS"/>
</dbReference>
<dbReference type="InterPro" id="IPR013346">
    <property type="entry name" value="NrdE_NrdA_C"/>
</dbReference>
<dbReference type="GO" id="GO:0009263">
    <property type="term" value="P:deoxyribonucleotide biosynthetic process"/>
    <property type="evidence" value="ECO:0007669"/>
    <property type="project" value="UniProtKB-KW"/>
</dbReference>
<keyword evidence="5 10" id="KW-0547">Nucleotide-binding</keyword>
<keyword evidence="4" id="KW-0021">Allosteric enzyme</keyword>
<keyword evidence="15" id="KW-1185">Reference proteome</keyword>
<dbReference type="GO" id="GO:0061982">
    <property type="term" value="P:meiosis I cell cycle process"/>
    <property type="evidence" value="ECO:0007669"/>
    <property type="project" value="UniProtKB-ARBA"/>
</dbReference>
<dbReference type="Gene3D" id="3.30.565.10">
    <property type="entry name" value="Histidine kinase-like ATPase, C-terminal domain"/>
    <property type="match status" value="1"/>
</dbReference>
<dbReference type="InterPro" id="IPR020568">
    <property type="entry name" value="Ribosomal_Su5_D2-typ_SF"/>
</dbReference>
<dbReference type="CDD" id="cd01679">
    <property type="entry name" value="RNR_I"/>
    <property type="match status" value="1"/>
</dbReference>
<keyword evidence="8 11" id="KW-0215">Deoxyribonucleotide synthesis</keyword>
<dbReference type="PROSITE" id="PS51161">
    <property type="entry name" value="ATP_CONE"/>
    <property type="match status" value="1"/>
</dbReference>
<accession>A0A8H5HCC7</accession>
<dbReference type="EC" id="1.17.4.1" evidence="3 11"/>
<evidence type="ECO:0000256" key="7">
    <source>
        <dbReference type="ARBA" id="ARBA00023002"/>
    </source>
</evidence>
<feature type="region of interest" description="Disordered" evidence="12">
    <location>
        <begin position="1457"/>
        <end position="1498"/>
    </location>
</feature>
<dbReference type="SUPFAM" id="SSF48168">
    <property type="entry name" value="R1 subunit of ribonucleotide reductase, N-terminal domain"/>
    <property type="match status" value="1"/>
</dbReference>
<evidence type="ECO:0000256" key="6">
    <source>
        <dbReference type="ARBA" id="ARBA00022840"/>
    </source>
</evidence>
<dbReference type="Pfam" id="PF00317">
    <property type="entry name" value="Ribonuc_red_lgN"/>
    <property type="match status" value="1"/>
</dbReference>
<dbReference type="UniPathway" id="UPA00326"/>
<dbReference type="PANTHER" id="PTHR11573">
    <property type="entry name" value="RIBONUCLEOSIDE-DIPHOSPHATE REDUCTASE LARGE CHAIN"/>
    <property type="match status" value="1"/>
</dbReference>
<dbReference type="Pfam" id="PF08676">
    <property type="entry name" value="MutL_C"/>
    <property type="match status" value="1"/>
</dbReference>